<sequence>MFRNPFTNPFSQGNSSHAASSQGTLPPLSGFIDEIRNSRDPPPTIQAKVASYLCDERHEWLLGDIDKLEELLGLSYDHPPSFPVANPCLMCGRPIKQDGDDLCSACSVEAGNKGPAYLEIPRTHTSYTSVLRTFTNACGQMPVPDVKEIYKIIPSNVITAQFNAYRANLEARGRLSGGTTELVLWHAFPNKCGLAQQGNHTVCKSSDCGSCSIVSVSYLTDRECAKQHGRYTTIHMSPNPSNFTEDGFKLAVMNKVVTGLGTTCATISDITERTFDNYDSAIIQSGKNTYLKKSFAYLTPIESILPQYLVICE</sequence>
<evidence type="ECO:0000313" key="2">
    <source>
        <dbReference type="EMBL" id="KIJ58127.1"/>
    </source>
</evidence>
<feature type="region of interest" description="Disordered" evidence="1">
    <location>
        <begin position="1"/>
        <end position="23"/>
    </location>
</feature>
<dbReference type="Gene3D" id="3.90.228.10">
    <property type="match status" value="1"/>
</dbReference>
<protein>
    <submittedName>
        <fullName evidence="2">Unplaced genomic scaffold scaffold_148, whole genome shotgun sequence</fullName>
    </submittedName>
</protein>
<name>A0A0C9W744_9AGAM</name>
<gene>
    <name evidence="2" type="ORF">HYDPIDRAFT_44617</name>
</gene>
<dbReference type="OrthoDB" id="9514740at2759"/>
<accession>A0A0C9W744</accession>
<dbReference type="HOGENOM" id="CLU_888676_0_0_1"/>
<evidence type="ECO:0000313" key="3">
    <source>
        <dbReference type="Proteomes" id="UP000053820"/>
    </source>
</evidence>
<organism evidence="2 3">
    <name type="scientific">Hydnomerulius pinastri MD-312</name>
    <dbReference type="NCBI Taxonomy" id="994086"/>
    <lineage>
        <taxon>Eukaryota</taxon>
        <taxon>Fungi</taxon>
        <taxon>Dikarya</taxon>
        <taxon>Basidiomycota</taxon>
        <taxon>Agaricomycotina</taxon>
        <taxon>Agaricomycetes</taxon>
        <taxon>Agaricomycetidae</taxon>
        <taxon>Boletales</taxon>
        <taxon>Boletales incertae sedis</taxon>
        <taxon>Leucogyrophana</taxon>
    </lineage>
</organism>
<dbReference type="AlphaFoldDB" id="A0A0C9W744"/>
<evidence type="ECO:0000256" key="1">
    <source>
        <dbReference type="SAM" id="MobiDB-lite"/>
    </source>
</evidence>
<dbReference type="EMBL" id="KN839982">
    <property type="protein sequence ID" value="KIJ58127.1"/>
    <property type="molecule type" value="Genomic_DNA"/>
</dbReference>
<reference evidence="2 3" key="1">
    <citation type="submission" date="2014-04" db="EMBL/GenBank/DDBJ databases">
        <title>Evolutionary Origins and Diversification of the Mycorrhizal Mutualists.</title>
        <authorList>
            <consortium name="DOE Joint Genome Institute"/>
            <consortium name="Mycorrhizal Genomics Consortium"/>
            <person name="Kohler A."/>
            <person name="Kuo A."/>
            <person name="Nagy L.G."/>
            <person name="Floudas D."/>
            <person name="Copeland A."/>
            <person name="Barry K.W."/>
            <person name="Cichocki N."/>
            <person name="Veneault-Fourrey C."/>
            <person name="LaButti K."/>
            <person name="Lindquist E.A."/>
            <person name="Lipzen A."/>
            <person name="Lundell T."/>
            <person name="Morin E."/>
            <person name="Murat C."/>
            <person name="Riley R."/>
            <person name="Ohm R."/>
            <person name="Sun H."/>
            <person name="Tunlid A."/>
            <person name="Henrissat B."/>
            <person name="Grigoriev I.V."/>
            <person name="Hibbett D.S."/>
            <person name="Martin F."/>
        </authorList>
    </citation>
    <scope>NUCLEOTIDE SEQUENCE [LARGE SCALE GENOMIC DNA]</scope>
    <source>
        <strain evidence="2 3">MD-312</strain>
    </source>
</reference>
<dbReference type="Proteomes" id="UP000053820">
    <property type="component" value="Unassembled WGS sequence"/>
</dbReference>
<keyword evidence="3" id="KW-1185">Reference proteome</keyword>
<proteinExistence type="predicted"/>